<keyword evidence="3" id="KW-1185">Reference proteome</keyword>
<dbReference type="InterPro" id="IPR029044">
    <property type="entry name" value="Nucleotide-diphossugar_trans"/>
</dbReference>
<dbReference type="EMBL" id="JAMWBK010000004">
    <property type="protein sequence ID" value="KAJ8905567.1"/>
    <property type="molecule type" value="Genomic_DNA"/>
</dbReference>
<evidence type="ECO:0000256" key="1">
    <source>
        <dbReference type="SAM" id="Phobius"/>
    </source>
</evidence>
<dbReference type="GO" id="GO:0000009">
    <property type="term" value="F:alpha-1,6-mannosyltransferase activity"/>
    <property type="evidence" value="ECO:0007669"/>
    <property type="project" value="InterPro"/>
</dbReference>
<organism evidence="2 3">
    <name type="scientific">Rhodosorus marinus</name>
    <dbReference type="NCBI Taxonomy" id="101924"/>
    <lineage>
        <taxon>Eukaryota</taxon>
        <taxon>Rhodophyta</taxon>
        <taxon>Stylonematophyceae</taxon>
        <taxon>Stylonematales</taxon>
        <taxon>Stylonemataceae</taxon>
        <taxon>Rhodosorus</taxon>
    </lineage>
</organism>
<gene>
    <name evidence="2" type="ORF">NDN08_002074</name>
</gene>
<dbReference type="Pfam" id="PF04488">
    <property type="entry name" value="Gly_transf_sug"/>
    <property type="match status" value="1"/>
</dbReference>
<dbReference type="GO" id="GO:0006487">
    <property type="term" value="P:protein N-linked glycosylation"/>
    <property type="evidence" value="ECO:0007669"/>
    <property type="project" value="TreeGrafter"/>
</dbReference>
<evidence type="ECO:0000313" key="3">
    <source>
        <dbReference type="Proteomes" id="UP001157974"/>
    </source>
</evidence>
<feature type="transmembrane region" description="Helical" evidence="1">
    <location>
        <begin position="12"/>
        <end position="33"/>
    </location>
</feature>
<proteinExistence type="predicted"/>
<protein>
    <recommendedName>
        <fullName evidence="4">Alpha 1,4-glycosyltransferase domain-containing protein</fullName>
    </recommendedName>
</protein>
<name>A0AAV8UWD2_9RHOD</name>
<dbReference type="AlphaFoldDB" id="A0AAV8UWD2"/>
<dbReference type="InterPro" id="IPR039367">
    <property type="entry name" value="Och1-like"/>
</dbReference>
<dbReference type="GO" id="GO:0000136">
    <property type="term" value="C:mannan polymerase complex"/>
    <property type="evidence" value="ECO:0007669"/>
    <property type="project" value="TreeGrafter"/>
</dbReference>
<dbReference type="InterPro" id="IPR007577">
    <property type="entry name" value="GlycoTrfase_DXD_sugar-bd_CS"/>
</dbReference>
<dbReference type="Proteomes" id="UP001157974">
    <property type="component" value="Unassembled WGS sequence"/>
</dbReference>
<keyword evidence="1" id="KW-0472">Membrane</keyword>
<comment type="caution">
    <text evidence="2">The sequence shown here is derived from an EMBL/GenBank/DDBJ whole genome shotgun (WGS) entry which is preliminary data.</text>
</comment>
<dbReference type="Gene3D" id="3.90.550.20">
    <property type="match status" value="1"/>
</dbReference>
<reference evidence="2 3" key="1">
    <citation type="journal article" date="2023" name="Nat. Commun.">
        <title>Origin of minicircular mitochondrial genomes in red algae.</title>
        <authorList>
            <person name="Lee Y."/>
            <person name="Cho C.H."/>
            <person name="Lee Y.M."/>
            <person name="Park S.I."/>
            <person name="Yang J.H."/>
            <person name="West J.A."/>
            <person name="Bhattacharya D."/>
            <person name="Yoon H.S."/>
        </authorList>
    </citation>
    <scope>NUCLEOTIDE SEQUENCE [LARGE SCALE GENOMIC DNA]</scope>
    <source>
        <strain evidence="2 3">CCMP1338</strain>
        <tissue evidence="2">Whole cell</tissue>
    </source>
</reference>
<evidence type="ECO:0008006" key="4">
    <source>
        <dbReference type="Google" id="ProtNLM"/>
    </source>
</evidence>
<dbReference type="PANTHER" id="PTHR31834:SF1">
    <property type="entry name" value="INITIATION-SPECIFIC ALPHA-1,6-MANNOSYLTRANSFERASE"/>
    <property type="match status" value="1"/>
</dbReference>
<keyword evidence="1" id="KW-0812">Transmembrane</keyword>
<dbReference type="SUPFAM" id="SSF53448">
    <property type="entry name" value="Nucleotide-diphospho-sugar transferases"/>
    <property type="match status" value="1"/>
</dbReference>
<keyword evidence="1" id="KW-1133">Transmembrane helix</keyword>
<evidence type="ECO:0000313" key="2">
    <source>
        <dbReference type="EMBL" id="KAJ8905567.1"/>
    </source>
</evidence>
<dbReference type="PANTHER" id="PTHR31834">
    <property type="entry name" value="INITIATION-SPECIFIC ALPHA-1,6-MANNOSYLTRANSFERASE"/>
    <property type="match status" value="1"/>
</dbReference>
<accession>A0AAV8UWD2</accession>
<sequence length="310" mass="35569">MMAKRRGTRLHIKHVAVAAMVLIAASAVLVFVVSKPQSLFEDGTKLNTAWRSEVPDPRESYLSKIPKVIWQTVKSHDVPEAAAEAGLSWSRLNPTWDRVVLDDAEVLEFVRHFYNETEYKIFQNLPIGVMKADFFRYMVIYQFGGVYADADTTNFQRIENWIARDCEFVVAPEDNDMFFCQWAFAAAPRHPIFKRLVERIFERLSGNVDYTYEHFVHEYTGPAAFTHSIREVLGISPEEKLQTYILTEEAKAMRKDGICWKTMQELDAALRNAFAHGKEEFLKDGWSNWLEEAGQMNDVASGQAARASQN</sequence>